<accession>A0A6J6EC05</accession>
<evidence type="ECO:0000256" key="1">
    <source>
        <dbReference type="SAM" id="MobiDB-lite"/>
    </source>
</evidence>
<evidence type="ECO:0000313" key="2">
    <source>
        <dbReference type="EMBL" id="CAB4573607.1"/>
    </source>
</evidence>
<dbReference type="EMBL" id="CAEZTT010000035">
    <property type="protein sequence ID" value="CAB4573607.1"/>
    <property type="molecule type" value="Genomic_DNA"/>
</dbReference>
<protein>
    <submittedName>
        <fullName evidence="2">Unannotated protein</fullName>
    </submittedName>
</protein>
<sequence>MDTRSIYSVKMMLISINSLLSLDIQNMYHGKSANNRYGNSPARMADGRNFTDYRQHCVTEADLRQQAGTRTSDFAYRAFLQNNGTTIMQNIRRTAVDANAFRVTPGQKSAVIPERFITMCNSATCVKSESNPSGLGNGRNNGASGTVLPYNY</sequence>
<gene>
    <name evidence="2" type="ORF">UFOPK1726_00438</name>
</gene>
<reference evidence="2" key="1">
    <citation type="submission" date="2020-05" db="EMBL/GenBank/DDBJ databases">
        <authorList>
            <person name="Chiriac C."/>
            <person name="Salcher M."/>
            <person name="Ghai R."/>
            <person name="Kavagutti S V."/>
        </authorList>
    </citation>
    <scope>NUCLEOTIDE SEQUENCE</scope>
</reference>
<feature type="compositionally biased region" description="Polar residues" evidence="1">
    <location>
        <begin position="129"/>
        <end position="144"/>
    </location>
</feature>
<organism evidence="2">
    <name type="scientific">freshwater metagenome</name>
    <dbReference type="NCBI Taxonomy" id="449393"/>
    <lineage>
        <taxon>unclassified sequences</taxon>
        <taxon>metagenomes</taxon>
        <taxon>ecological metagenomes</taxon>
    </lineage>
</organism>
<name>A0A6J6EC05_9ZZZZ</name>
<feature type="region of interest" description="Disordered" evidence="1">
    <location>
        <begin position="129"/>
        <end position="152"/>
    </location>
</feature>
<dbReference type="AlphaFoldDB" id="A0A6J6EC05"/>
<proteinExistence type="predicted"/>